<proteinExistence type="predicted"/>
<accession>A0A517STT1</accession>
<evidence type="ECO:0000313" key="3">
    <source>
        <dbReference type="Proteomes" id="UP000315003"/>
    </source>
</evidence>
<reference evidence="2 3" key="1">
    <citation type="submission" date="2019-02" db="EMBL/GenBank/DDBJ databases">
        <title>Deep-cultivation of Planctomycetes and their phenomic and genomic characterization uncovers novel biology.</title>
        <authorList>
            <person name="Wiegand S."/>
            <person name="Jogler M."/>
            <person name="Boedeker C."/>
            <person name="Pinto D."/>
            <person name="Vollmers J."/>
            <person name="Rivas-Marin E."/>
            <person name="Kohn T."/>
            <person name="Peeters S.H."/>
            <person name="Heuer A."/>
            <person name="Rast P."/>
            <person name="Oberbeckmann S."/>
            <person name="Bunk B."/>
            <person name="Jeske O."/>
            <person name="Meyerdierks A."/>
            <person name="Storesund J.E."/>
            <person name="Kallscheuer N."/>
            <person name="Luecker S."/>
            <person name="Lage O.M."/>
            <person name="Pohl T."/>
            <person name="Merkel B.J."/>
            <person name="Hornburger P."/>
            <person name="Mueller R.-W."/>
            <person name="Bruemmer F."/>
            <person name="Labrenz M."/>
            <person name="Spormann A.M."/>
            <person name="Op den Camp H."/>
            <person name="Overmann J."/>
            <person name="Amann R."/>
            <person name="Jetten M.S.M."/>
            <person name="Mascher T."/>
            <person name="Medema M.H."/>
            <person name="Devos D.P."/>
            <person name="Kaster A.-K."/>
            <person name="Ovreas L."/>
            <person name="Rohde M."/>
            <person name="Galperin M.Y."/>
            <person name="Jogler C."/>
        </authorList>
    </citation>
    <scope>NUCLEOTIDE SEQUENCE [LARGE SCALE GENOMIC DNA]</scope>
    <source>
        <strain evidence="2 3">SV_7m_r</strain>
    </source>
</reference>
<sequence>MTHIKIVATIVAFFAVTAFVWASESEGIRAKAKAMQREAAELAERGYKEEAENLERKSMALLEEAEHLERHRPNQREADIREMEERLERLRLEERELDRIGGKEERLGDVRREAERVERELHEISHDEHHEHDSSPEDIARRLEHMRIAVEHLNHAGLHDIAEHVAERAEATERELHEHHRHHDGDPIHAIMKQLDEIRHEVGRLRDEVNELREKR</sequence>
<organism evidence="2 3">
    <name type="scientific">Stieleria bergensis</name>
    <dbReference type="NCBI Taxonomy" id="2528025"/>
    <lineage>
        <taxon>Bacteria</taxon>
        <taxon>Pseudomonadati</taxon>
        <taxon>Planctomycetota</taxon>
        <taxon>Planctomycetia</taxon>
        <taxon>Pirellulales</taxon>
        <taxon>Pirellulaceae</taxon>
        <taxon>Stieleria</taxon>
    </lineage>
</organism>
<keyword evidence="3" id="KW-1185">Reference proteome</keyword>
<gene>
    <name evidence="2" type="ORF">SV7mr_19800</name>
</gene>
<dbReference type="EMBL" id="CP036272">
    <property type="protein sequence ID" value="QDT59473.1"/>
    <property type="molecule type" value="Genomic_DNA"/>
</dbReference>
<evidence type="ECO:0000313" key="2">
    <source>
        <dbReference type="EMBL" id="QDT59473.1"/>
    </source>
</evidence>
<dbReference type="Proteomes" id="UP000315003">
    <property type="component" value="Chromosome"/>
</dbReference>
<protein>
    <submittedName>
        <fullName evidence="2">Uncharacterized protein</fullName>
    </submittedName>
</protein>
<dbReference type="AlphaFoldDB" id="A0A517STT1"/>
<keyword evidence="1" id="KW-0175">Coiled coil</keyword>
<feature type="coiled-coil region" evidence="1">
    <location>
        <begin position="188"/>
        <end position="215"/>
    </location>
</feature>
<dbReference type="RefSeq" id="WP_145271371.1">
    <property type="nucleotide sequence ID" value="NZ_CP036272.1"/>
</dbReference>
<name>A0A517STT1_9BACT</name>
<evidence type="ECO:0000256" key="1">
    <source>
        <dbReference type="SAM" id="Coils"/>
    </source>
</evidence>
<dbReference type="OrthoDB" id="9879815at2"/>
<feature type="coiled-coil region" evidence="1">
    <location>
        <begin position="25"/>
        <end position="127"/>
    </location>
</feature>